<sequence>MLASHLKDVVVVAKEMGTGVIFESPTGFANDDGGAAIRFSPNTLKQLNQNTVTLMAKVPTASDDAPILISSKLGPLSGA</sequence>
<gene>
    <name evidence="1" type="ORF">DS909_19095</name>
</gene>
<protein>
    <submittedName>
        <fullName evidence="1">Uncharacterized protein</fullName>
    </submittedName>
</protein>
<evidence type="ECO:0000313" key="2">
    <source>
        <dbReference type="Proteomes" id="UP000252706"/>
    </source>
</evidence>
<dbReference type="EMBL" id="QOCE01000046">
    <property type="protein sequence ID" value="RBW51322.1"/>
    <property type="molecule type" value="Genomic_DNA"/>
</dbReference>
<accession>A0A366WTF8</accession>
<evidence type="ECO:0000313" key="1">
    <source>
        <dbReference type="EMBL" id="RBW51322.1"/>
    </source>
</evidence>
<name>A0A366WTF8_9RHOB</name>
<dbReference type="Proteomes" id="UP000252706">
    <property type="component" value="Unassembled WGS sequence"/>
</dbReference>
<reference evidence="1 2" key="1">
    <citation type="submission" date="2018-07" db="EMBL/GenBank/DDBJ databases">
        <title>Modular assembly of carbohydrate-degrading microbial communities in the ocean.</title>
        <authorList>
            <person name="Enke T.N."/>
            <person name="Datta M.S."/>
            <person name="Schwartzman J.A."/>
            <person name="Cermak N."/>
            <person name="Schmitz D.A."/>
            <person name="Barrere J."/>
            <person name="Cordero O.X."/>
        </authorList>
    </citation>
    <scope>NUCLEOTIDE SEQUENCE [LARGE SCALE GENOMIC DNA]</scope>
    <source>
        <strain evidence="1 2">C3M10</strain>
    </source>
</reference>
<organism evidence="1 2">
    <name type="scientific">Phaeobacter gallaeciensis</name>
    <dbReference type="NCBI Taxonomy" id="60890"/>
    <lineage>
        <taxon>Bacteria</taxon>
        <taxon>Pseudomonadati</taxon>
        <taxon>Pseudomonadota</taxon>
        <taxon>Alphaproteobacteria</taxon>
        <taxon>Rhodobacterales</taxon>
        <taxon>Roseobacteraceae</taxon>
        <taxon>Phaeobacter</taxon>
    </lineage>
</organism>
<dbReference type="AlphaFoldDB" id="A0A366WTF8"/>
<proteinExistence type="predicted"/>
<comment type="caution">
    <text evidence="1">The sequence shown here is derived from an EMBL/GenBank/DDBJ whole genome shotgun (WGS) entry which is preliminary data.</text>
</comment>